<evidence type="ECO:0000313" key="1">
    <source>
        <dbReference type="EMBL" id="GAE90941.1"/>
    </source>
</evidence>
<proteinExistence type="predicted"/>
<dbReference type="AlphaFoldDB" id="W4VCP8"/>
<name>W4VCP8_9FIRM</name>
<reference evidence="1" key="1">
    <citation type="journal article" date="2014" name="Genome Announc.">
        <title>Draft Genome Sequence of Clostridium straminisolvens Strain JCM 21531T, Isolated from a Cellulose-Degrading Bacterial Community.</title>
        <authorList>
            <person name="Yuki M."/>
            <person name="Oshima K."/>
            <person name="Suda W."/>
            <person name="Sakamoto M."/>
            <person name="Kitamura K."/>
            <person name="Iida T."/>
            <person name="Hattori M."/>
            <person name="Ohkuma M."/>
        </authorList>
    </citation>
    <scope>NUCLEOTIDE SEQUENCE [LARGE SCALE GENOMIC DNA]</scope>
    <source>
        <strain evidence="1">JCM 21531</strain>
    </source>
</reference>
<keyword evidence="2" id="KW-1185">Reference proteome</keyword>
<comment type="caution">
    <text evidence="1">The sequence shown here is derived from an EMBL/GenBank/DDBJ whole genome shotgun (WGS) entry which is preliminary data.</text>
</comment>
<protein>
    <submittedName>
        <fullName evidence="1">GTP-binding protein HflX</fullName>
    </submittedName>
</protein>
<sequence>MHSYSSNGEGMISLVDINSLVKLRLDAMVAIGVKGGQVTEIYAALPVRDEKGDLGKSVVYGPFGKMTEE</sequence>
<dbReference type="Proteomes" id="UP000019109">
    <property type="component" value="Unassembled WGS sequence"/>
</dbReference>
<evidence type="ECO:0000313" key="2">
    <source>
        <dbReference type="Proteomes" id="UP000019109"/>
    </source>
</evidence>
<gene>
    <name evidence="1" type="ORF">JCM21531_4604</name>
</gene>
<dbReference type="STRING" id="1294263.JCM21531_4604"/>
<organism evidence="1 2">
    <name type="scientific">Acetivibrio straminisolvens JCM 21531</name>
    <dbReference type="NCBI Taxonomy" id="1294263"/>
    <lineage>
        <taxon>Bacteria</taxon>
        <taxon>Bacillati</taxon>
        <taxon>Bacillota</taxon>
        <taxon>Clostridia</taxon>
        <taxon>Eubacteriales</taxon>
        <taxon>Oscillospiraceae</taxon>
        <taxon>Acetivibrio</taxon>
    </lineage>
</organism>
<dbReference type="EMBL" id="BAVR01000113">
    <property type="protein sequence ID" value="GAE90941.1"/>
    <property type="molecule type" value="Genomic_DNA"/>
</dbReference>
<accession>W4VCP8</accession>